<dbReference type="EMBL" id="AEVT01000059">
    <property type="protein sequence ID" value="EGA70333.1"/>
    <property type="molecule type" value="Genomic_DNA"/>
</dbReference>
<dbReference type="Proteomes" id="UP000006228">
    <property type="component" value="Unassembled WGS sequence"/>
</dbReference>
<name>E8M6L5_PHOS4</name>
<organism evidence="1 2">
    <name type="scientific">Vibrio sinaloensis DSM 21326</name>
    <dbReference type="NCBI Taxonomy" id="945550"/>
    <lineage>
        <taxon>Bacteria</taxon>
        <taxon>Pseudomonadati</taxon>
        <taxon>Pseudomonadota</taxon>
        <taxon>Gammaproteobacteria</taxon>
        <taxon>Vibrionales</taxon>
        <taxon>Vibrionaceae</taxon>
        <taxon>Vibrio</taxon>
        <taxon>Vibrio oreintalis group</taxon>
    </lineage>
</organism>
<evidence type="ECO:0000313" key="1">
    <source>
        <dbReference type="EMBL" id="EGA70333.1"/>
    </source>
</evidence>
<protein>
    <submittedName>
        <fullName evidence="1">Uncharacterized protein</fullName>
    </submittedName>
</protein>
<dbReference type="AlphaFoldDB" id="E8M6L5"/>
<dbReference type="Gene3D" id="3.90.226.10">
    <property type="entry name" value="2-enoyl-CoA Hydratase, Chain A, domain 1"/>
    <property type="match status" value="1"/>
</dbReference>
<sequence>MKPKYIYAIAVLFPLFGCQNIETIFPPAHKVLVVGDTLVYEGMITGEAVLEAMRVVNESDTPVKKLKITSSGGNMAVGIEFGYFIKQHNLDVEVSELCFSSCANYVLSAAKSVVINTNSLIGWHGGSNQSDELWDLSVPKEDRQEFMIYLNRLRMKEKVFFNYVGVDQEITSYGQTLENNCQTLQKTDGWYYSTEDLHRMGIENFTVKGSGLLNEIEYKDDGGKIDTTGFKGRKVTSCLQENVFDT</sequence>
<accession>E8M6L5</accession>
<dbReference type="GeneID" id="95569238"/>
<gene>
    <name evidence="1" type="ORF">VISI1226_22225</name>
</gene>
<proteinExistence type="predicted"/>
<dbReference type="eggNOG" id="COG3904">
    <property type="taxonomic scope" value="Bacteria"/>
</dbReference>
<comment type="caution">
    <text evidence="1">The sequence shown here is derived from an EMBL/GenBank/DDBJ whole genome shotgun (WGS) entry which is preliminary data.</text>
</comment>
<dbReference type="InterPro" id="IPR029045">
    <property type="entry name" value="ClpP/crotonase-like_dom_sf"/>
</dbReference>
<dbReference type="SUPFAM" id="SSF52096">
    <property type="entry name" value="ClpP/crotonase"/>
    <property type="match status" value="1"/>
</dbReference>
<dbReference type="RefSeq" id="WP_008076743.1">
    <property type="nucleotide sequence ID" value="NZ_AEVT01000059.1"/>
</dbReference>
<reference evidence="1 2" key="1">
    <citation type="journal article" date="2012" name="Int. J. Syst. Evol. Microbiol.">
        <title>Vibrio caribbeanicus sp. nov., isolated from the marine sponge Scleritoderma cyanea.</title>
        <authorList>
            <person name="Hoffmann M."/>
            <person name="Monday S.R."/>
            <person name="Allard M.W."/>
            <person name="Strain E.A."/>
            <person name="Whittaker P."/>
            <person name="Naum M."/>
            <person name="McCarthy P.J."/>
            <person name="Lopez J.V."/>
            <person name="Fischer M."/>
            <person name="Brown E.W."/>
        </authorList>
    </citation>
    <scope>NUCLEOTIDE SEQUENCE [LARGE SCALE GENOMIC DNA]</scope>
    <source>
        <strain evidence="2">DSMZ 21326</strain>
    </source>
</reference>
<evidence type="ECO:0000313" key="2">
    <source>
        <dbReference type="Proteomes" id="UP000006228"/>
    </source>
</evidence>